<evidence type="ECO:0000256" key="1">
    <source>
        <dbReference type="SAM" id="MobiDB-lite"/>
    </source>
</evidence>
<dbReference type="Proteomes" id="UP000092993">
    <property type="component" value="Unassembled WGS sequence"/>
</dbReference>
<feature type="compositionally biased region" description="Basic residues" evidence="1">
    <location>
        <begin position="40"/>
        <end position="49"/>
    </location>
</feature>
<reference evidence="2 3" key="1">
    <citation type="submission" date="2016-03" db="EMBL/GenBank/DDBJ databases">
        <title>Whole genome sequencing of Grifola frondosa 9006-11.</title>
        <authorList>
            <person name="Min B."/>
            <person name="Park H."/>
            <person name="Kim J.-G."/>
            <person name="Cho H."/>
            <person name="Oh Y.-L."/>
            <person name="Kong W.-S."/>
            <person name="Choi I.-G."/>
        </authorList>
    </citation>
    <scope>NUCLEOTIDE SEQUENCE [LARGE SCALE GENOMIC DNA]</scope>
    <source>
        <strain evidence="2 3">9006-11</strain>
    </source>
</reference>
<evidence type="ECO:0000313" key="3">
    <source>
        <dbReference type="Proteomes" id="UP000092993"/>
    </source>
</evidence>
<organism evidence="2 3">
    <name type="scientific">Grifola frondosa</name>
    <name type="common">Maitake</name>
    <name type="synonym">Polyporus frondosus</name>
    <dbReference type="NCBI Taxonomy" id="5627"/>
    <lineage>
        <taxon>Eukaryota</taxon>
        <taxon>Fungi</taxon>
        <taxon>Dikarya</taxon>
        <taxon>Basidiomycota</taxon>
        <taxon>Agaricomycotina</taxon>
        <taxon>Agaricomycetes</taxon>
        <taxon>Polyporales</taxon>
        <taxon>Grifolaceae</taxon>
        <taxon>Grifola</taxon>
    </lineage>
</organism>
<name>A0A1C7LN06_GRIFR</name>
<feature type="compositionally biased region" description="Low complexity" evidence="1">
    <location>
        <begin position="69"/>
        <end position="95"/>
    </location>
</feature>
<accession>A0A1C7LN06</accession>
<dbReference type="AlphaFoldDB" id="A0A1C7LN06"/>
<sequence>MHEPFSSPSSLCAPLHSLPRHAYTPALHVSHANSYAHARPAPRIRRRPRPPPAAPPATPVRLIPEDWTNAQRLAARLPPRAPQNLRRTPTRRSAPSPSPSPRLRVTKEGHIEVHDVHTGARVGFVSSSGARLSADAELVDLEAADAGRSGTRFIGGTGPAA</sequence>
<comment type="caution">
    <text evidence="2">The sequence shown here is derived from an EMBL/GenBank/DDBJ whole genome shotgun (WGS) entry which is preliminary data.</text>
</comment>
<gene>
    <name evidence="2" type="ORF">A0H81_13880</name>
</gene>
<evidence type="ECO:0000313" key="2">
    <source>
        <dbReference type="EMBL" id="OBZ66152.1"/>
    </source>
</evidence>
<proteinExistence type="predicted"/>
<feature type="region of interest" description="Disordered" evidence="1">
    <location>
        <begin position="34"/>
        <end position="104"/>
    </location>
</feature>
<dbReference type="EMBL" id="LUGG01000032">
    <property type="protein sequence ID" value="OBZ66152.1"/>
    <property type="molecule type" value="Genomic_DNA"/>
</dbReference>
<protein>
    <submittedName>
        <fullName evidence="2">Uncharacterized protein</fullName>
    </submittedName>
</protein>
<keyword evidence="3" id="KW-1185">Reference proteome</keyword>